<feature type="compositionally biased region" description="Basic and acidic residues" evidence="5">
    <location>
        <begin position="31"/>
        <end position="45"/>
    </location>
</feature>
<protein>
    <recommendedName>
        <fullName evidence="8">cAMP-regulated phosphoprotein 19</fullName>
    </recommendedName>
</protein>
<evidence type="ECO:0008006" key="8">
    <source>
        <dbReference type="Google" id="ProtNLM"/>
    </source>
</evidence>
<evidence type="ECO:0000313" key="6">
    <source>
        <dbReference type="EMBL" id="OQV11896.1"/>
    </source>
</evidence>
<keyword evidence="2 4" id="KW-0498">Mitosis</keyword>
<dbReference type="EMBL" id="MTYJ01000158">
    <property type="protein sequence ID" value="OQV11896.1"/>
    <property type="molecule type" value="Genomic_DNA"/>
</dbReference>
<evidence type="ECO:0000256" key="5">
    <source>
        <dbReference type="SAM" id="MobiDB-lite"/>
    </source>
</evidence>
<evidence type="ECO:0000256" key="4">
    <source>
        <dbReference type="RuleBase" id="RU363120"/>
    </source>
</evidence>
<accession>A0A1W0W9L6</accession>
<feature type="region of interest" description="Disordered" evidence="5">
    <location>
        <begin position="132"/>
        <end position="163"/>
    </location>
</feature>
<comment type="similarity">
    <text evidence="1 4">Belongs to the endosulfine family.</text>
</comment>
<dbReference type="InterPro" id="IPR006760">
    <property type="entry name" value="Endosulphine"/>
</dbReference>
<comment type="caution">
    <text evidence="6">The sequence shown here is derived from an EMBL/GenBank/DDBJ whole genome shotgun (WGS) entry which is preliminary data.</text>
</comment>
<dbReference type="AlphaFoldDB" id="A0A1W0W9L6"/>
<keyword evidence="4" id="KW-0963">Cytoplasm</keyword>
<evidence type="ECO:0000256" key="3">
    <source>
        <dbReference type="ARBA" id="ARBA00023272"/>
    </source>
</evidence>
<keyword evidence="7" id="KW-1185">Reference proteome</keyword>
<organism evidence="6 7">
    <name type="scientific">Hypsibius exemplaris</name>
    <name type="common">Freshwater tardigrade</name>
    <dbReference type="NCBI Taxonomy" id="2072580"/>
    <lineage>
        <taxon>Eukaryota</taxon>
        <taxon>Metazoa</taxon>
        <taxon>Ecdysozoa</taxon>
        <taxon>Tardigrada</taxon>
        <taxon>Eutardigrada</taxon>
        <taxon>Parachela</taxon>
        <taxon>Hypsibioidea</taxon>
        <taxon>Hypsibiidae</taxon>
        <taxon>Hypsibius</taxon>
    </lineage>
</organism>
<dbReference type="Pfam" id="PF04667">
    <property type="entry name" value="Endosulfine"/>
    <property type="match status" value="1"/>
</dbReference>
<comment type="subcellular location">
    <subcellularLocation>
        <location evidence="4">Cytoplasm</location>
    </subcellularLocation>
</comment>
<keyword evidence="4" id="KW-0132">Cell division</keyword>
<dbReference type="Proteomes" id="UP000192578">
    <property type="component" value="Unassembled WGS sequence"/>
</dbReference>
<feature type="region of interest" description="Disordered" evidence="5">
    <location>
        <begin position="31"/>
        <end position="72"/>
    </location>
</feature>
<dbReference type="GO" id="GO:0051301">
    <property type="term" value="P:cell division"/>
    <property type="evidence" value="ECO:0007669"/>
    <property type="project" value="UniProtKB-KW"/>
</dbReference>
<comment type="function">
    <text evidence="4">Protein phosphatase inhibitor that specifically inhibits protein phosphatase 2A (PP2A) during mitosis.</text>
</comment>
<dbReference type="OrthoDB" id="5949865at2759"/>
<proteinExistence type="inferred from homology"/>
<evidence type="ECO:0000256" key="2">
    <source>
        <dbReference type="ARBA" id="ARBA00022776"/>
    </source>
</evidence>
<name>A0A1W0W9L6_HYPEX</name>
<evidence type="ECO:0000313" key="7">
    <source>
        <dbReference type="Proteomes" id="UP000192578"/>
    </source>
</evidence>
<keyword evidence="4" id="KW-0131">Cell cycle</keyword>
<dbReference type="GO" id="GO:0004864">
    <property type="term" value="F:protein phosphatase inhibitor activity"/>
    <property type="evidence" value="ECO:0007669"/>
    <property type="project" value="UniProtKB-KW"/>
</dbReference>
<sequence length="163" mass="17848">MCSSEGNSQNPCSTPKGLFLQQSLLTRFDLHSSPDIKSMENKEPSKFTTPEKAPPAATTETGMTTPEQPSEEAALAEFRRKHPDLAAAPGNILQRKMRLERGHKYFDSGDYNMAKAKSVKEGVTLDIKLAEELDGEMGDDHPTPDSIPHKKYPPAPGISKLAL</sequence>
<gene>
    <name evidence="6" type="ORF">BV898_13776</name>
</gene>
<feature type="compositionally biased region" description="Low complexity" evidence="5">
    <location>
        <begin position="48"/>
        <end position="61"/>
    </location>
</feature>
<evidence type="ECO:0000256" key="1">
    <source>
        <dbReference type="ARBA" id="ARBA00010520"/>
    </source>
</evidence>
<reference evidence="7" key="1">
    <citation type="submission" date="2017-01" db="EMBL/GenBank/DDBJ databases">
        <title>Comparative genomics of anhydrobiosis in the tardigrade Hypsibius dujardini.</title>
        <authorList>
            <person name="Yoshida Y."/>
            <person name="Koutsovoulos G."/>
            <person name="Laetsch D."/>
            <person name="Stevens L."/>
            <person name="Kumar S."/>
            <person name="Horikawa D."/>
            <person name="Ishino K."/>
            <person name="Komine S."/>
            <person name="Tomita M."/>
            <person name="Blaxter M."/>
            <person name="Arakawa K."/>
        </authorList>
    </citation>
    <scope>NUCLEOTIDE SEQUENCE [LARGE SCALE GENOMIC DNA]</scope>
    <source>
        <strain evidence="7">Z151</strain>
    </source>
</reference>
<dbReference type="GO" id="GO:0005737">
    <property type="term" value="C:cytoplasm"/>
    <property type="evidence" value="ECO:0007669"/>
    <property type="project" value="UniProtKB-SubCell"/>
</dbReference>
<keyword evidence="3 4" id="KW-0650">Protein phosphatase inhibitor</keyword>